<evidence type="ECO:0000313" key="8">
    <source>
        <dbReference type="EMBL" id="RZU38687.1"/>
    </source>
</evidence>
<evidence type="ECO:0000256" key="3">
    <source>
        <dbReference type="ARBA" id="ARBA00022692"/>
    </source>
</evidence>
<dbReference type="InterPro" id="IPR051258">
    <property type="entry name" value="Diverse_Substrate_Transporter"/>
</dbReference>
<dbReference type="AlphaFoldDB" id="A0A4Q7YM88"/>
<evidence type="ECO:0000256" key="5">
    <source>
        <dbReference type="ARBA" id="ARBA00023136"/>
    </source>
</evidence>
<keyword evidence="3 6" id="KW-0812">Transmembrane</keyword>
<proteinExistence type="predicted"/>
<feature type="transmembrane region" description="Helical" evidence="6">
    <location>
        <begin position="73"/>
        <end position="94"/>
    </location>
</feature>
<dbReference type="SUPFAM" id="SSF103481">
    <property type="entry name" value="Multidrug resistance efflux transporter EmrE"/>
    <property type="match status" value="2"/>
</dbReference>
<evidence type="ECO:0000259" key="7">
    <source>
        <dbReference type="Pfam" id="PF00892"/>
    </source>
</evidence>
<feature type="domain" description="EamA" evidence="7">
    <location>
        <begin position="235"/>
        <end position="338"/>
    </location>
</feature>
<organism evidence="8 9">
    <name type="scientific">Fluviicoccus keumensis</name>
    <dbReference type="NCBI Taxonomy" id="1435465"/>
    <lineage>
        <taxon>Bacteria</taxon>
        <taxon>Pseudomonadati</taxon>
        <taxon>Pseudomonadota</taxon>
        <taxon>Gammaproteobacteria</taxon>
        <taxon>Moraxellales</taxon>
        <taxon>Moraxellaceae</taxon>
        <taxon>Fluviicoccus</taxon>
    </lineage>
</organism>
<dbReference type="InterPro" id="IPR037185">
    <property type="entry name" value="EmrE-like"/>
</dbReference>
<comment type="subcellular location">
    <subcellularLocation>
        <location evidence="1">Cell membrane</location>
        <topology evidence="1">Multi-pass membrane protein</topology>
    </subcellularLocation>
</comment>
<feature type="transmembrane region" description="Helical" evidence="6">
    <location>
        <begin position="51"/>
        <end position="67"/>
    </location>
</feature>
<keyword evidence="2" id="KW-1003">Cell membrane</keyword>
<dbReference type="PANTHER" id="PTHR42920:SF5">
    <property type="entry name" value="EAMA DOMAIN-CONTAINING PROTEIN"/>
    <property type="match status" value="1"/>
</dbReference>
<evidence type="ECO:0000256" key="2">
    <source>
        <dbReference type="ARBA" id="ARBA00022475"/>
    </source>
</evidence>
<feature type="transmembrane region" description="Helical" evidence="6">
    <location>
        <begin position="265"/>
        <end position="285"/>
    </location>
</feature>
<keyword evidence="9" id="KW-1185">Reference proteome</keyword>
<keyword evidence="5 6" id="KW-0472">Membrane</keyword>
<dbReference type="Proteomes" id="UP000292423">
    <property type="component" value="Unassembled WGS sequence"/>
</dbReference>
<evidence type="ECO:0000313" key="9">
    <source>
        <dbReference type="Proteomes" id="UP000292423"/>
    </source>
</evidence>
<dbReference type="EMBL" id="SHKX01000013">
    <property type="protein sequence ID" value="RZU38687.1"/>
    <property type="molecule type" value="Genomic_DNA"/>
</dbReference>
<feature type="transmembrane region" description="Helical" evidence="6">
    <location>
        <begin position="297"/>
        <end position="318"/>
    </location>
</feature>
<keyword evidence="4 6" id="KW-1133">Transmembrane helix</keyword>
<reference evidence="8 9" key="1">
    <citation type="submission" date="2019-02" db="EMBL/GenBank/DDBJ databases">
        <title>Genomic Encyclopedia of Type Strains, Phase IV (KMG-IV): sequencing the most valuable type-strain genomes for metagenomic binning, comparative biology and taxonomic classification.</title>
        <authorList>
            <person name="Goeker M."/>
        </authorList>
    </citation>
    <scope>NUCLEOTIDE SEQUENCE [LARGE SCALE GENOMIC DNA]</scope>
    <source>
        <strain evidence="8 9">DSM 105135</strain>
    </source>
</reference>
<feature type="transmembrane region" description="Helical" evidence="6">
    <location>
        <begin position="190"/>
        <end position="208"/>
    </location>
</feature>
<feature type="transmembrane region" description="Helical" evidence="6">
    <location>
        <begin position="106"/>
        <end position="131"/>
    </location>
</feature>
<dbReference type="PANTHER" id="PTHR42920">
    <property type="entry name" value="OS03G0707200 PROTEIN-RELATED"/>
    <property type="match status" value="1"/>
</dbReference>
<protein>
    <submittedName>
        <fullName evidence="8">Drug/metabolite transporter (DMT)-like permease</fullName>
    </submittedName>
</protein>
<gene>
    <name evidence="8" type="ORF">EV700_2622</name>
</gene>
<evidence type="ECO:0000256" key="6">
    <source>
        <dbReference type="SAM" id="Phobius"/>
    </source>
</evidence>
<dbReference type="Pfam" id="PF00892">
    <property type="entry name" value="EamA"/>
    <property type="match status" value="2"/>
</dbReference>
<feature type="transmembrane region" description="Helical" evidence="6">
    <location>
        <begin position="137"/>
        <end position="156"/>
    </location>
</feature>
<name>A0A4Q7YM88_9GAMM</name>
<feature type="transmembrane region" description="Helical" evidence="6">
    <location>
        <begin position="163"/>
        <end position="184"/>
    </location>
</feature>
<comment type="caution">
    <text evidence="8">The sequence shown here is derived from an EMBL/GenBank/DDBJ whole genome shotgun (WGS) entry which is preliminary data.</text>
</comment>
<evidence type="ECO:0000256" key="1">
    <source>
        <dbReference type="ARBA" id="ARBA00004651"/>
    </source>
</evidence>
<feature type="transmembrane region" description="Helical" evidence="6">
    <location>
        <begin position="324"/>
        <end position="343"/>
    </location>
</feature>
<dbReference type="GO" id="GO:0005886">
    <property type="term" value="C:plasma membrane"/>
    <property type="evidence" value="ECO:0007669"/>
    <property type="project" value="UniProtKB-SubCell"/>
</dbReference>
<accession>A0A4Q7YM88</accession>
<feature type="domain" description="EamA" evidence="7">
    <location>
        <begin position="49"/>
        <end position="179"/>
    </location>
</feature>
<dbReference type="InterPro" id="IPR000620">
    <property type="entry name" value="EamA_dom"/>
</dbReference>
<evidence type="ECO:0000256" key="4">
    <source>
        <dbReference type="ARBA" id="ARBA00022989"/>
    </source>
</evidence>
<feature type="transmembrane region" description="Helical" evidence="6">
    <location>
        <begin position="229"/>
        <end position="253"/>
    </location>
</feature>
<sequence length="358" mass="38480">MRPSSLNVRFVRLSQAPPSQRLDDFPARIPHNGSPSVPVPYPMTPAAKSDLMLVGVTLLAAVSWIMSREAVLLMPPLLFMCLRFLLASALLAAIGHRTLRSLDRHALRRSIGVGLVFAVAMSCWVMGIFTGSHVGEGAFLTSLGVVLVPVMGRLFFGERPPRSTWIALPVAAAGLGLLSLRHGFRPEAGQVFYVTSAVLFALFFRLNMQAANARQHRRPDGSHKHVPGVPAIALTSVVLAMVGLVSGVLSLAFEAWTPVFGHFTPAMGGWIAASAVIGTAMRFLLQTHAQSLSGHTHGVVIMVVEPVWVALLAVAWLGETMGGVQLAGCSLIFGSLLINRAALLREWLRVLFQPRPVS</sequence>